<feature type="region of interest" description="Disordered" evidence="2">
    <location>
        <begin position="462"/>
        <end position="548"/>
    </location>
</feature>
<gene>
    <name evidence="4" type="ORF">DL762_000209</name>
</gene>
<organism evidence="4 5">
    <name type="scientific">Monosporascus cannonballus</name>
    <dbReference type="NCBI Taxonomy" id="155416"/>
    <lineage>
        <taxon>Eukaryota</taxon>
        <taxon>Fungi</taxon>
        <taxon>Dikarya</taxon>
        <taxon>Ascomycota</taxon>
        <taxon>Pezizomycotina</taxon>
        <taxon>Sordariomycetes</taxon>
        <taxon>Xylariomycetidae</taxon>
        <taxon>Xylariales</taxon>
        <taxon>Xylariales incertae sedis</taxon>
        <taxon>Monosporascus</taxon>
    </lineage>
</organism>
<accession>A0ABY0HL88</accession>
<dbReference type="InterPro" id="IPR052255">
    <property type="entry name" value="RNA_pol_II_subunit5-mediator"/>
</dbReference>
<dbReference type="Proteomes" id="UP000294003">
    <property type="component" value="Unassembled WGS sequence"/>
</dbReference>
<evidence type="ECO:0000259" key="3">
    <source>
        <dbReference type="Pfam" id="PF12927"/>
    </source>
</evidence>
<evidence type="ECO:0000256" key="2">
    <source>
        <dbReference type="SAM" id="MobiDB-lite"/>
    </source>
</evidence>
<dbReference type="Pfam" id="PF13758">
    <property type="entry name" value="Prefoldin_3"/>
    <property type="match status" value="1"/>
</dbReference>
<reference evidence="4 5" key="1">
    <citation type="submission" date="2018-06" db="EMBL/GenBank/DDBJ databases">
        <title>Complete Genomes of Monosporascus.</title>
        <authorList>
            <person name="Robinson A.J."/>
            <person name="Natvig D.O."/>
        </authorList>
    </citation>
    <scope>NUCLEOTIDE SEQUENCE [LARGE SCALE GENOMIC DNA]</scope>
    <source>
        <strain evidence="4 5">CBS 609.92</strain>
    </source>
</reference>
<feature type="compositionally biased region" description="Acidic residues" evidence="2">
    <location>
        <begin position="320"/>
        <end position="344"/>
    </location>
</feature>
<feature type="region of interest" description="Disordered" evidence="2">
    <location>
        <begin position="587"/>
        <end position="609"/>
    </location>
</feature>
<dbReference type="PANTHER" id="PTHR15111:SF0">
    <property type="entry name" value="UNCONVENTIONAL PREFOLDIN RPB5 INTERACTOR 1"/>
    <property type="match status" value="1"/>
</dbReference>
<proteinExistence type="predicted"/>
<sequence length="609" mass="67721">MAAAKDSFANLERHVRLLEENVEKLSNALNHWRQWKEEYETLQEDVKALPLPANREDLSRVREEYEGELIGENELVEIFGTNDSKKPDQIKSTLTNRLGYVARNIQTLEKQLETARNKLAAATVVSNPDVATDDDGLPITEIVEELDDDDNVVSYSLRTPGGKDHAKLLETLEKMGIKEEDIPEGDPKSSSDAVGEPDAPASKDAQEDKPPSPSSPPAPSKEPRKPQVEEPKKTKTVAKKKSVTFAEDTKSGDVEEDQSETSKRLVEIWRKARDEQGIIEDPVMPADESPEDAALREDMIRYNKETMEFEMAPIVAELNLEEGSDIDTDEYSDLYDDDDDDEEDQWGKSTKPVVDDDWKRQMLELKERLSKHTFGAEKAGDEDDSSSDTGEGIGRIAIRREEPASSEQPASEPKAQDVAPHSDAKKGVRFAPTLDIAGEPAVKSAPAPAQAQAKPISKAVVEPLSDVMERTGGAAQPTQRSTKKPSRFRMERENGTSSVCRTPTFHGMPIAPERPTDEANFAPSGPEGRTLAASVLEHEPSMEAREPDEFDASLLQKQVAEEYHKVRNKFLYRQGGFLKEDERAVRPLDEEEGGPRRVSRFKAARLAKS</sequence>
<feature type="coiled-coil region" evidence="1">
    <location>
        <begin position="98"/>
        <end position="125"/>
    </location>
</feature>
<keyword evidence="1" id="KW-0175">Coiled coil</keyword>
<evidence type="ECO:0000256" key="1">
    <source>
        <dbReference type="SAM" id="Coils"/>
    </source>
</evidence>
<feature type="domain" description="DUF3835" evidence="3">
    <location>
        <begin position="531"/>
        <end position="606"/>
    </location>
</feature>
<protein>
    <recommendedName>
        <fullName evidence="3">DUF3835 domain-containing protein</fullName>
    </recommendedName>
</protein>
<dbReference type="Pfam" id="PF12927">
    <property type="entry name" value="DUF3835"/>
    <property type="match status" value="1"/>
</dbReference>
<dbReference type="InterPro" id="IPR024325">
    <property type="entry name" value="DUF3835"/>
</dbReference>
<feature type="compositionally biased region" description="Basic residues" evidence="2">
    <location>
        <begin position="597"/>
        <end position="609"/>
    </location>
</feature>
<feature type="compositionally biased region" description="Basic and acidic residues" evidence="2">
    <location>
        <begin position="353"/>
        <end position="379"/>
    </location>
</feature>
<dbReference type="InterPro" id="IPR039553">
    <property type="entry name" value="Prefoldin-like"/>
</dbReference>
<feature type="compositionally biased region" description="Basic and acidic residues" evidence="2">
    <location>
        <begin position="176"/>
        <end position="189"/>
    </location>
</feature>
<dbReference type="PANTHER" id="PTHR15111">
    <property type="entry name" value="RNA POLYMERASE II SUBUNIT 5-MEDIATING PROTEIN NNX3"/>
    <property type="match status" value="1"/>
</dbReference>
<feature type="coiled-coil region" evidence="1">
    <location>
        <begin position="1"/>
        <end position="28"/>
    </location>
</feature>
<keyword evidence="5" id="KW-1185">Reference proteome</keyword>
<comment type="caution">
    <text evidence="4">The sequence shown here is derived from an EMBL/GenBank/DDBJ whole genome shotgun (WGS) entry which is preliminary data.</text>
</comment>
<name>A0ABY0HL88_9PEZI</name>
<evidence type="ECO:0000313" key="4">
    <source>
        <dbReference type="EMBL" id="RYO95177.1"/>
    </source>
</evidence>
<dbReference type="SUPFAM" id="SSF46579">
    <property type="entry name" value="Prefoldin"/>
    <property type="match status" value="1"/>
</dbReference>
<feature type="compositionally biased region" description="Pro residues" evidence="2">
    <location>
        <begin position="211"/>
        <end position="220"/>
    </location>
</feature>
<feature type="compositionally biased region" description="Basic and acidic residues" evidence="2">
    <location>
        <begin position="536"/>
        <end position="547"/>
    </location>
</feature>
<feature type="region of interest" description="Disordered" evidence="2">
    <location>
        <begin position="320"/>
        <end position="432"/>
    </location>
</feature>
<evidence type="ECO:0000313" key="5">
    <source>
        <dbReference type="Proteomes" id="UP000294003"/>
    </source>
</evidence>
<feature type="region of interest" description="Disordered" evidence="2">
    <location>
        <begin position="176"/>
        <end position="262"/>
    </location>
</feature>
<feature type="compositionally biased region" description="Basic and acidic residues" evidence="2">
    <location>
        <begin position="221"/>
        <end position="233"/>
    </location>
</feature>
<dbReference type="EMBL" id="QJNS01000004">
    <property type="protein sequence ID" value="RYO95177.1"/>
    <property type="molecule type" value="Genomic_DNA"/>
</dbReference>